<dbReference type="GO" id="GO:0045892">
    <property type="term" value="P:negative regulation of DNA-templated transcription"/>
    <property type="evidence" value="ECO:0007669"/>
    <property type="project" value="InterPro"/>
</dbReference>
<dbReference type="AlphaFoldDB" id="A0A1R3HA99"/>
<accession>A0A1R3HA99</accession>
<feature type="domain" description="C3H1-type" evidence="7">
    <location>
        <begin position="396"/>
        <end position="419"/>
    </location>
</feature>
<feature type="compositionally biased region" description="Basic and acidic residues" evidence="6">
    <location>
        <begin position="810"/>
        <end position="829"/>
    </location>
</feature>
<evidence type="ECO:0000313" key="8">
    <source>
        <dbReference type="EMBL" id="OMO67272.1"/>
    </source>
</evidence>
<comment type="caution">
    <text evidence="8">The sequence shown here is derived from an EMBL/GenBank/DDBJ whole genome shotgun (WGS) entry which is preliminary data.</text>
</comment>
<dbReference type="Gene3D" id="4.10.1000.10">
    <property type="entry name" value="Zinc finger, CCCH-type"/>
    <property type="match status" value="1"/>
</dbReference>
<evidence type="ECO:0000256" key="1">
    <source>
        <dbReference type="ARBA" id="ARBA00022723"/>
    </source>
</evidence>
<feature type="region of interest" description="Disordered" evidence="6">
    <location>
        <begin position="795"/>
        <end position="844"/>
    </location>
</feature>
<feature type="region of interest" description="Disordered" evidence="6">
    <location>
        <begin position="689"/>
        <end position="779"/>
    </location>
</feature>
<protein>
    <submittedName>
        <fullName evidence="8">Zinc finger, CCCH-type</fullName>
    </submittedName>
</protein>
<keyword evidence="3 5" id="KW-0863">Zinc-finger</keyword>
<gene>
    <name evidence="8" type="ORF">CCACVL1_20647</name>
</gene>
<evidence type="ECO:0000256" key="4">
    <source>
        <dbReference type="ARBA" id="ARBA00022833"/>
    </source>
</evidence>
<dbReference type="GO" id="GO:0005634">
    <property type="term" value="C:nucleus"/>
    <property type="evidence" value="ECO:0007669"/>
    <property type="project" value="TreeGrafter"/>
</dbReference>
<evidence type="ECO:0000259" key="7">
    <source>
        <dbReference type="PROSITE" id="PS50103"/>
    </source>
</evidence>
<reference evidence="8 9" key="1">
    <citation type="submission" date="2013-09" db="EMBL/GenBank/DDBJ databases">
        <title>Corchorus capsularis genome sequencing.</title>
        <authorList>
            <person name="Alam M."/>
            <person name="Haque M.S."/>
            <person name="Islam M.S."/>
            <person name="Emdad E.M."/>
            <person name="Islam M.M."/>
            <person name="Ahmed B."/>
            <person name="Halim A."/>
            <person name="Hossen Q.M.M."/>
            <person name="Hossain M.Z."/>
            <person name="Ahmed R."/>
            <person name="Khan M.M."/>
            <person name="Islam R."/>
            <person name="Rashid M.M."/>
            <person name="Khan S.A."/>
            <person name="Rahman M.S."/>
            <person name="Alam M."/>
        </authorList>
    </citation>
    <scope>NUCLEOTIDE SEQUENCE [LARGE SCALE GENOMIC DNA]</scope>
    <source>
        <strain evidence="9">cv. CVL-1</strain>
        <tissue evidence="8">Whole seedling</tissue>
    </source>
</reference>
<feature type="compositionally biased region" description="Polar residues" evidence="6">
    <location>
        <begin position="763"/>
        <end position="779"/>
    </location>
</feature>
<evidence type="ECO:0000256" key="5">
    <source>
        <dbReference type="PROSITE-ProRule" id="PRU00723"/>
    </source>
</evidence>
<proteinExistence type="predicted"/>
<evidence type="ECO:0000256" key="6">
    <source>
        <dbReference type="SAM" id="MobiDB-lite"/>
    </source>
</evidence>
<keyword evidence="2" id="KW-0677">Repeat</keyword>
<organism evidence="8 9">
    <name type="scientific">Corchorus capsularis</name>
    <name type="common">Jute</name>
    <dbReference type="NCBI Taxonomy" id="210143"/>
    <lineage>
        <taxon>Eukaryota</taxon>
        <taxon>Viridiplantae</taxon>
        <taxon>Streptophyta</taxon>
        <taxon>Embryophyta</taxon>
        <taxon>Tracheophyta</taxon>
        <taxon>Spermatophyta</taxon>
        <taxon>Magnoliopsida</taxon>
        <taxon>eudicotyledons</taxon>
        <taxon>Gunneridae</taxon>
        <taxon>Pentapetalae</taxon>
        <taxon>rosids</taxon>
        <taxon>malvids</taxon>
        <taxon>Malvales</taxon>
        <taxon>Malvaceae</taxon>
        <taxon>Grewioideae</taxon>
        <taxon>Apeibeae</taxon>
        <taxon>Corchorus</taxon>
    </lineage>
</organism>
<sequence length="844" mass="93394">MEEPQEPHVEAPFSFPPLRRSHLRSGTYHNLVRFISLCYGDSSLATAPPIIPLHRTPGEPVGDDVREPLESIVPDNMQQAQEGNVVNGGFEGAAFKDRRLSNTQMVVDEIEQIMRVEEDEDSKPSEKVENQGFLFKPSAMHEKTEIQQKEMELEKFVCTNDGIPSPVRMVEDEEPEEGEIFGDIQHVNESVDILIEDALLLQKKEEEKQDSGCALDGKHLRCNEVSTAYDKDLQTAQIANRVTEVDPKGNERAQMVSKLGKMHRKEGSGKVIKQSGSENQVIKSIEKKDVGVCNKNKQGQSPAKKKEKKKRNKRKRRAEKNKQLGVKRLKLETVLKPRVVSYCRHYLKGRCYEGEKCKYSHDTVPLTKSQPCCHFARQSCMKGDECPFDHELSKYPCTSFMTKGSCVRGDACLFSHKMSREENVASTTNARDLQLKPSLHSDSNMRLDMSRNVEASSCSAGASSQQTKQIVADTQMKTPDLARKGVNYLFHSKSCIAEPSKLSQGGSSQKMKESDRVGIQSNQSTPVVNSTFASKRSVAELGKFSEGSSSLKMSKAIQASESGTIQIVNGSPKRKTEVVPRGINFLSVGKSSLEDSTSKVSLALYRGDGYKQQPAEKNQTTRSALSMDQRKGHPAVVPVGIDFPTFGKSCNSRINEASIPSRADMVNNGSLQKSNYVSDKQHYLSPISYKLPVSPQTSGQSSGRLLHKNTPNSTQKALISTLEGDKKFSDVNSGSPHEGQHLSDKQCNSNLNPWKIPAHPLGTGQTSEKMSHTNTPNSAQKGVMSTLAFAAKCESRMKKNQSNVSSGHNSETRESKISEGSRDLEKTSKLLEFLSGFSSKRKQI</sequence>
<keyword evidence="1 5" id="KW-0479">Metal-binding</keyword>
<dbReference type="OMA" id="RKVCVYD"/>
<feature type="domain" description="C3H1-type" evidence="7">
    <location>
        <begin position="366"/>
        <end position="393"/>
    </location>
</feature>
<feature type="zinc finger region" description="C3H1-type" evidence="5">
    <location>
        <begin position="396"/>
        <end position="419"/>
    </location>
</feature>
<dbReference type="PROSITE" id="PS50103">
    <property type="entry name" value="ZF_C3H1"/>
    <property type="match status" value="3"/>
</dbReference>
<feature type="region of interest" description="Disordered" evidence="6">
    <location>
        <begin position="611"/>
        <end position="631"/>
    </location>
</feature>
<feature type="domain" description="C3H1-type" evidence="7">
    <location>
        <begin position="337"/>
        <end position="364"/>
    </location>
</feature>
<feature type="compositionally biased region" description="Polar residues" evidence="6">
    <location>
        <begin position="615"/>
        <end position="626"/>
    </location>
</feature>
<dbReference type="InterPro" id="IPR036855">
    <property type="entry name" value="Znf_CCCH_sf"/>
</dbReference>
<feature type="zinc finger region" description="C3H1-type" evidence="5">
    <location>
        <begin position="366"/>
        <end position="393"/>
    </location>
</feature>
<dbReference type="SUPFAM" id="SSF90229">
    <property type="entry name" value="CCCH zinc finger"/>
    <property type="match status" value="2"/>
</dbReference>
<dbReference type="PANTHER" id="PTHR13119:SF12">
    <property type="entry name" value="PROTEIN SUPPRESSOR OF SABLE"/>
    <property type="match status" value="1"/>
</dbReference>
<feature type="compositionally biased region" description="Polar residues" evidence="6">
    <location>
        <begin position="800"/>
        <end position="809"/>
    </location>
</feature>
<dbReference type="EMBL" id="AWWV01012433">
    <property type="protein sequence ID" value="OMO67272.1"/>
    <property type="molecule type" value="Genomic_DNA"/>
</dbReference>
<evidence type="ECO:0000256" key="2">
    <source>
        <dbReference type="ARBA" id="ARBA00022737"/>
    </source>
</evidence>
<dbReference type="PANTHER" id="PTHR13119">
    <property type="entry name" value="ZINC FINGER CCCH DOMAIN-CONTAINING PROTEI"/>
    <property type="match status" value="1"/>
</dbReference>
<dbReference type="InterPro" id="IPR000571">
    <property type="entry name" value="Znf_CCCH"/>
</dbReference>
<dbReference type="GO" id="GO:0003723">
    <property type="term" value="F:RNA binding"/>
    <property type="evidence" value="ECO:0007669"/>
    <property type="project" value="InterPro"/>
</dbReference>
<feature type="compositionally biased region" description="Basic residues" evidence="6">
    <location>
        <begin position="303"/>
        <end position="319"/>
    </location>
</feature>
<dbReference type="OrthoDB" id="411372at2759"/>
<dbReference type="Gramene" id="OMO67272">
    <property type="protein sequence ID" value="OMO67272"/>
    <property type="gene ID" value="CCACVL1_20647"/>
</dbReference>
<keyword evidence="4 5" id="KW-0862">Zinc</keyword>
<dbReference type="InterPro" id="IPR045124">
    <property type="entry name" value="Su(sable)-like"/>
</dbReference>
<name>A0A1R3HA99_COCAP</name>
<keyword evidence="9" id="KW-1185">Reference proteome</keyword>
<dbReference type="SMART" id="SM00356">
    <property type="entry name" value="ZnF_C3H1"/>
    <property type="match status" value="3"/>
</dbReference>
<dbReference type="GO" id="GO:0008270">
    <property type="term" value="F:zinc ion binding"/>
    <property type="evidence" value="ECO:0007669"/>
    <property type="project" value="UniProtKB-KW"/>
</dbReference>
<feature type="region of interest" description="Disordered" evidence="6">
    <location>
        <begin position="500"/>
        <end position="523"/>
    </location>
</feature>
<evidence type="ECO:0000256" key="3">
    <source>
        <dbReference type="ARBA" id="ARBA00022771"/>
    </source>
</evidence>
<evidence type="ECO:0000313" key="9">
    <source>
        <dbReference type="Proteomes" id="UP000188268"/>
    </source>
</evidence>
<dbReference type="STRING" id="210143.A0A1R3HA99"/>
<feature type="compositionally biased region" description="Polar residues" evidence="6">
    <location>
        <begin position="694"/>
        <end position="718"/>
    </location>
</feature>
<dbReference type="Proteomes" id="UP000188268">
    <property type="component" value="Unassembled WGS sequence"/>
</dbReference>
<feature type="zinc finger region" description="C3H1-type" evidence="5">
    <location>
        <begin position="337"/>
        <end position="364"/>
    </location>
</feature>
<feature type="region of interest" description="Disordered" evidence="6">
    <location>
        <begin position="293"/>
        <end position="323"/>
    </location>
</feature>